<dbReference type="STRING" id="887144.BJF91_22155"/>
<dbReference type="Pfam" id="PF01075">
    <property type="entry name" value="Glyco_transf_9"/>
    <property type="match status" value="1"/>
</dbReference>
<dbReference type="SUPFAM" id="SSF48452">
    <property type="entry name" value="TPR-like"/>
    <property type="match status" value="3"/>
</dbReference>
<dbReference type="RefSeq" id="WP_075615494.1">
    <property type="nucleotide sequence ID" value="NZ_JACIED010000001.1"/>
</dbReference>
<keyword evidence="1" id="KW-0802">TPR repeat</keyword>
<dbReference type="SUPFAM" id="SSF53756">
    <property type="entry name" value="UDP-Glycosyltransferase/glycogen phosphorylase"/>
    <property type="match status" value="3"/>
</dbReference>
<feature type="repeat" description="TPR" evidence="1">
    <location>
        <begin position="171"/>
        <end position="204"/>
    </location>
</feature>
<reference evidence="2 5" key="2">
    <citation type="submission" date="2020-08" db="EMBL/GenBank/DDBJ databases">
        <title>Genomic Encyclopedia of Type Strains, Phase IV (KMG-IV): sequencing the most valuable type-strain genomes for metagenomic binning, comparative biology and taxonomic classification.</title>
        <authorList>
            <person name="Goeker M."/>
        </authorList>
    </citation>
    <scope>NUCLEOTIDE SEQUENCE [LARGE SCALE GENOMIC DNA]</scope>
    <source>
        <strain evidence="2 5">DSM 100021</strain>
    </source>
</reference>
<evidence type="ECO:0000313" key="4">
    <source>
        <dbReference type="Proteomes" id="UP000185598"/>
    </source>
</evidence>
<dbReference type="Gene3D" id="1.25.40.10">
    <property type="entry name" value="Tetratricopeptide repeat domain"/>
    <property type="match status" value="3"/>
</dbReference>
<evidence type="ECO:0000313" key="2">
    <source>
        <dbReference type="EMBL" id="MBB4006818.1"/>
    </source>
</evidence>
<protein>
    <submittedName>
        <fullName evidence="2">Tetratricopeptide (TPR) repeat protein</fullName>
    </submittedName>
</protein>
<dbReference type="OrthoDB" id="6193797at2"/>
<dbReference type="Proteomes" id="UP000185598">
    <property type="component" value="Unassembled WGS sequence"/>
</dbReference>
<evidence type="ECO:0000313" key="3">
    <source>
        <dbReference type="EMBL" id="OLP49708.1"/>
    </source>
</evidence>
<dbReference type="InterPro" id="IPR011990">
    <property type="entry name" value="TPR-like_helical_dom_sf"/>
</dbReference>
<dbReference type="EMBL" id="JACIED010000001">
    <property type="protein sequence ID" value="MBB4006818.1"/>
    <property type="molecule type" value="Genomic_DNA"/>
</dbReference>
<dbReference type="PROSITE" id="PS50005">
    <property type="entry name" value="TPR"/>
    <property type="match status" value="6"/>
</dbReference>
<dbReference type="EMBL" id="MKIN01000022">
    <property type="protein sequence ID" value="OLP49708.1"/>
    <property type="molecule type" value="Genomic_DNA"/>
</dbReference>
<organism evidence="3 4">
    <name type="scientific">Allorhizobium taibaishanense</name>
    <dbReference type="NCBI Taxonomy" id="887144"/>
    <lineage>
        <taxon>Bacteria</taxon>
        <taxon>Pseudomonadati</taxon>
        <taxon>Pseudomonadota</taxon>
        <taxon>Alphaproteobacteria</taxon>
        <taxon>Hyphomicrobiales</taxon>
        <taxon>Rhizobiaceae</taxon>
        <taxon>Rhizobium/Agrobacterium group</taxon>
        <taxon>Allorhizobium</taxon>
    </lineage>
</organism>
<feature type="repeat" description="TPR" evidence="1">
    <location>
        <begin position="1331"/>
        <end position="1364"/>
    </location>
</feature>
<dbReference type="PANTHER" id="PTHR44809:SF1">
    <property type="entry name" value="PROTEIN O-MANNOSYL-TRANSFERASE TMTC1"/>
    <property type="match status" value="1"/>
</dbReference>
<dbReference type="PROSITE" id="PS50293">
    <property type="entry name" value="TPR_REGION"/>
    <property type="match status" value="1"/>
</dbReference>
<dbReference type="Proteomes" id="UP000544107">
    <property type="component" value="Unassembled WGS sequence"/>
</dbReference>
<dbReference type="GO" id="GO:0016757">
    <property type="term" value="F:glycosyltransferase activity"/>
    <property type="evidence" value="ECO:0007669"/>
    <property type="project" value="InterPro"/>
</dbReference>
<feature type="repeat" description="TPR" evidence="1">
    <location>
        <begin position="824"/>
        <end position="857"/>
    </location>
</feature>
<dbReference type="SMART" id="SM00028">
    <property type="entry name" value="TPR"/>
    <property type="match status" value="10"/>
</dbReference>
<evidence type="ECO:0000313" key="5">
    <source>
        <dbReference type="Proteomes" id="UP000544107"/>
    </source>
</evidence>
<sequence>MTTQEVSHCRSLLARGQVAEALQALSDLAAKHPDDGHIQHYYALALHLSGRSEEAVAGFERALELQPDQPAILQNMVLPLVALGDNERAIVTAARAVALDDASAGAWSNLVLALTSAGRWSEAHAAAEKGLSVEPQAPALMAQMGVILLELGDKAASEAYLRQSLALRPDAEAFYNLGVLLHGLERDREACEQYELALALDPSHRRAANNFAASLRILGDLRHADRLLRQLIDESAAPVHRFNRACLQLLAGHWRDAWADYELRDEVAASGRSELLTPEARWQGEVLEGKTLLVMHEQGLGDTIQFIRFLPHIAERVGRIVFLCQPQLYRLLQLSEIFQGEKITLQAETEDLPRYDAWTLLLSLPGLIGLTPEKTGARTPYLSLEKPRFEQWRDWLNGLHADEAGEGEPDVKTRKRLRVGLSWQGNPKAYGEPGRSLPLAAFQPLAAFADDIDLISLQKGEGDAQPVPEGLPLRVVPGLDEDTDAFVDTASLMASLDLVITSDTAIAHLAGALGRPVWLLLKKAPDWRWGMEGLLTGWYPSMRLFRQSEAGAWHPVIDEIAHELKVLLLAGRLSEDAPQPAEVALGEAIRCHQARDYGRAVQLYRHVLTEDYQPERVLNLLGMACLEAGSRSAAAGRQALPFCARSVALRPSIGDHWSNFAIALDAAGYAGDALRALRHGLIYNPGHIPSQLALARRETAAGDGEAALARAGQVLKANPRSGHALSVYAAAALALKRFDVAEEALTRACRLEPELSSHQVQLGAVLLKAKKPQAAARAWERALVLDPGNADAWSNLGVAERNHGYADLACWMQKQGALARPDHAESWSNLGISLMDAGREDEAKLAFLKAIEARPGYADAEMALGMLLMNEGDYAQGLPLYERRFQVETLGIDRTRVRLPVWQGEDLTGKSILVLAEQGFGDAFQFVRYAALLKARGAAKVMVGCRRKIAALLETVPGVDGIVRESDPVPALDYHVFMMSLPLLCGTTVETIPAAPAYLFADPDKVRHWAGWLGEKPGFRVGLVWQGNPDPQVDKGRSFPLQVLAPLSKIDGVRLIALQKGAGEEQLETVDFAVERPPEGFDEGSDAFADTAAMIMNLDLVITSDTAVAHLAAALGRPAWVILKSHAEWRWLRGRSDSPWYPRTRVFRRVADEVEAAPFAGVADRVTDALTKLVGGDRAQLFETAEPEVPVPALPSPQQRLAAAIRTHMAGDVAHAEPVYAALLHEDLKAEALHMLGGLAVERLQYHRGYVLLRAAAALGLATPTFQTNYAIALRHVGKQEEAEACLRQSLAKSPSAEAYMTLGNLLRDTDRYDEALAAYRASLELRPDLSKAHRGLGNALREIGLVDEAVASLDRALELQPGDAETLIDRAHAHLAAGHLPEGFADYEARWQGSEMVPRTFPMPRWTGEVLPDKVLLIHGEQGLGDQIQFGRFVSQAAQRVGHVILELREPLIGLFATLVTPRANITLRRQGVDAIDDADVEAPIMSLPLIFGTVLDTLPAPANFRPDPRRVADWEARFANRDKLRVGLIWQGNPVARADKGRSPPLRVLEPLFAVDGVHFVSLQFKDGLEQMAGLDFAASMAVPGTDLGDFAETAAAIAALDLVVSSCTSTLHLAASLGVPSIAMLKFAADWRWMSGRDDSPWYPGLRLIRQPQPGDWNSVAQAVADDLAARVALRAKMEGKS</sequence>
<dbReference type="InterPro" id="IPR052943">
    <property type="entry name" value="TMTC_O-mannosyl-trnsfr"/>
</dbReference>
<proteinExistence type="predicted"/>
<accession>A0A1Q9A573</accession>
<dbReference type="PANTHER" id="PTHR44809">
    <property type="match status" value="1"/>
</dbReference>
<dbReference type="InterPro" id="IPR002201">
    <property type="entry name" value="Glyco_trans_9"/>
</dbReference>
<evidence type="ECO:0000256" key="1">
    <source>
        <dbReference type="PROSITE-ProRule" id="PRU00339"/>
    </source>
</evidence>
<comment type="caution">
    <text evidence="3">The sequence shown here is derived from an EMBL/GenBank/DDBJ whole genome shotgun (WGS) entry which is preliminary data.</text>
</comment>
<feature type="repeat" description="TPR" evidence="1">
    <location>
        <begin position="36"/>
        <end position="69"/>
    </location>
</feature>
<keyword evidence="4" id="KW-1185">Reference proteome</keyword>
<reference evidence="3 4" key="1">
    <citation type="submission" date="2016-09" db="EMBL/GenBank/DDBJ databases">
        <title>Rhizobium oryziradicis sp. nov., isolated from the root of rice.</title>
        <authorList>
            <person name="Zhao J."/>
            <person name="Zhang X."/>
        </authorList>
    </citation>
    <scope>NUCLEOTIDE SEQUENCE [LARGE SCALE GENOMIC DNA]</scope>
    <source>
        <strain evidence="3 4">14971</strain>
    </source>
</reference>
<dbReference type="InterPro" id="IPR019734">
    <property type="entry name" value="TPR_rpt"/>
</dbReference>
<gene>
    <name evidence="3" type="ORF">BJF91_22155</name>
    <name evidence="2" type="ORF">GGQ71_001054</name>
</gene>
<dbReference type="Gene3D" id="3.40.50.2000">
    <property type="entry name" value="Glycogen Phosphorylase B"/>
    <property type="match status" value="3"/>
</dbReference>
<name>A0A1Q9A573_9HYPH</name>
<dbReference type="Pfam" id="PF13432">
    <property type="entry name" value="TPR_16"/>
    <property type="match status" value="6"/>
</dbReference>
<feature type="repeat" description="TPR" evidence="1">
    <location>
        <begin position="756"/>
        <end position="789"/>
    </location>
</feature>
<feature type="repeat" description="TPR" evidence="1">
    <location>
        <begin position="1297"/>
        <end position="1330"/>
    </location>
</feature>